<evidence type="ECO:0000256" key="9">
    <source>
        <dbReference type="RuleBase" id="RU366031"/>
    </source>
</evidence>
<evidence type="ECO:0000259" key="10">
    <source>
        <dbReference type="Pfam" id="PF02602"/>
    </source>
</evidence>
<dbReference type="AlphaFoldDB" id="A0A5C7A3R0"/>
<evidence type="ECO:0000256" key="4">
    <source>
        <dbReference type="ARBA" id="ARBA00023239"/>
    </source>
</evidence>
<dbReference type="EMBL" id="VORZ01000002">
    <property type="protein sequence ID" value="TXD97177.1"/>
    <property type="molecule type" value="Genomic_DNA"/>
</dbReference>
<dbReference type="GO" id="GO:0006782">
    <property type="term" value="P:protoporphyrinogen IX biosynthetic process"/>
    <property type="evidence" value="ECO:0007669"/>
    <property type="project" value="UniProtKB-UniRule"/>
</dbReference>
<comment type="similarity">
    <text evidence="2 9">Belongs to the uroporphyrinogen-III synthase family.</text>
</comment>
<evidence type="ECO:0000256" key="2">
    <source>
        <dbReference type="ARBA" id="ARBA00008133"/>
    </source>
</evidence>
<proteinExistence type="inferred from homology"/>
<evidence type="ECO:0000256" key="3">
    <source>
        <dbReference type="ARBA" id="ARBA00013109"/>
    </source>
</evidence>
<dbReference type="Pfam" id="PF02602">
    <property type="entry name" value="HEM4"/>
    <property type="match status" value="1"/>
</dbReference>
<gene>
    <name evidence="11" type="ORF">ES754_07465</name>
</gene>
<sequence length="328" mass="35260">MPMSSSQSINSLSAPLPVVINTRPVERAAPLTCHLQAAGFTVVDIPMLSLQPRSVADADIAIMRDWLAGAYQALVIVSPTAAASGLAVWQALECDNKTKDINNKPVIDVTKAPSHLIAVGEATAAVLKEAALSSALSDSAALPTASYDVLQPMIANNEGMLAMPEIENLQAGDKLLVWRGLGGRRLLVDTLQARGVHIDSIAWYERTMPVAASVQYQQWRQQFKAVSKLHLAQPQSSQPPKPIVIISSGTAFEHWQSVVEQAQSIGMESDSNPNAIAPLTIADFSYVVLGVRLANMVATHQLSYWRVEDLAPDTILAAIQSSTRLIEL</sequence>
<evidence type="ECO:0000313" key="12">
    <source>
        <dbReference type="Proteomes" id="UP000321903"/>
    </source>
</evidence>
<dbReference type="Proteomes" id="UP000321903">
    <property type="component" value="Unassembled WGS sequence"/>
</dbReference>
<keyword evidence="4 9" id="KW-0456">Lyase</keyword>
<dbReference type="Gene3D" id="3.40.50.10090">
    <property type="match status" value="2"/>
</dbReference>
<feature type="domain" description="Tetrapyrrole biosynthesis uroporphyrinogen III synthase" evidence="10">
    <location>
        <begin position="31"/>
        <end position="268"/>
    </location>
</feature>
<keyword evidence="12" id="KW-1185">Reference proteome</keyword>
<dbReference type="InterPro" id="IPR003754">
    <property type="entry name" value="4pyrrol_synth_uPrphyn_synth"/>
</dbReference>
<dbReference type="EC" id="4.2.1.75" evidence="3 9"/>
<dbReference type="InterPro" id="IPR036108">
    <property type="entry name" value="4pyrrol_syn_uPrphyn_synt_sf"/>
</dbReference>
<accession>A0A5C7A3R0</accession>
<evidence type="ECO:0000256" key="1">
    <source>
        <dbReference type="ARBA" id="ARBA00004772"/>
    </source>
</evidence>
<organism evidence="11 12">
    <name type="scientific">Psychrobacter frigidicola</name>
    <dbReference type="NCBI Taxonomy" id="45611"/>
    <lineage>
        <taxon>Bacteria</taxon>
        <taxon>Pseudomonadati</taxon>
        <taxon>Pseudomonadota</taxon>
        <taxon>Gammaproteobacteria</taxon>
        <taxon>Moraxellales</taxon>
        <taxon>Moraxellaceae</taxon>
        <taxon>Psychrobacter</taxon>
    </lineage>
</organism>
<dbReference type="GO" id="GO:0004852">
    <property type="term" value="F:uroporphyrinogen-III synthase activity"/>
    <property type="evidence" value="ECO:0007669"/>
    <property type="project" value="UniProtKB-UniRule"/>
</dbReference>
<dbReference type="GO" id="GO:0006780">
    <property type="term" value="P:uroporphyrinogen III biosynthetic process"/>
    <property type="evidence" value="ECO:0007669"/>
    <property type="project" value="UniProtKB-UniRule"/>
</dbReference>
<evidence type="ECO:0000256" key="5">
    <source>
        <dbReference type="ARBA" id="ARBA00023244"/>
    </source>
</evidence>
<comment type="function">
    <text evidence="6 9">Catalyzes cyclization of the linear tetrapyrrole, hydroxymethylbilane, to the macrocyclic uroporphyrinogen III.</text>
</comment>
<comment type="catalytic activity">
    <reaction evidence="8 9">
        <text>hydroxymethylbilane = uroporphyrinogen III + H2O</text>
        <dbReference type="Rhea" id="RHEA:18965"/>
        <dbReference type="ChEBI" id="CHEBI:15377"/>
        <dbReference type="ChEBI" id="CHEBI:57308"/>
        <dbReference type="ChEBI" id="CHEBI:57845"/>
        <dbReference type="EC" id="4.2.1.75"/>
    </reaction>
</comment>
<evidence type="ECO:0000256" key="8">
    <source>
        <dbReference type="ARBA" id="ARBA00048617"/>
    </source>
</evidence>
<comment type="caution">
    <text evidence="11">The sequence shown here is derived from an EMBL/GenBank/DDBJ whole genome shotgun (WGS) entry which is preliminary data.</text>
</comment>
<dbReference type="InterPro" id="IPR039793">
    <property type="entry name" value="UROS/Hem4"/>
</dbReference>
<name>A0A5C7A3R0_9GAMM</name>
<dbReference type="CDD" id="cd06578">
    <property type="entry name" value="HemD"/>
    <property type="match status" value="1"/>
</dbReference>
<evidence type="ECO:0000256" key="7">
    <source>
        <dbReference type="ARBA" id="ARBA00040167"/>
    </source>
</evidence>
<protein>
    <recommendedName>
        <fullName evidence="7 9">Uroporphyrinogen-III synthase</fullName>
        <ecNumber evidence="3 9">4.2.1.75</ecNumber>
    </recommendedName>
</protein>
<evidence type="ECO:0000256" key="6">
    <source>
        <dbReference type="ARBA" id="ARBA00037589"/>
    </source>
</evidence>
<dbReference type="SUPFAM" id="SSF69618">
    <property type="entry name" value="HemD-like"/>
    <property type="match status" value="1"/>
</dbReference>
<comment type="pathway">
    <text evidence="1 9">Porphyrin-containing compound metabolism; protoporphyrin-IX biosynthesis; coproporphyrinogen-III from 5-aminolevulinate: step 3/4.</text>
</comment>
<keyword evidence="5 9" id="KW-0627">Porphyrin biosynthesis</keyword>
<dbReference type="PANTHER" id="PTHR38042:SF1">
    <property type="entry name" value="UROPORPHYRINOGEN-III SYNTHASE, CHLOROPLASTIC"/>
    <property type="match status" value="1"/>
</dbReference>
<reference evidence="11 12" key="1">
    <citation type="submission" date="2019-08" db="EMBL/GenBank/DDBJ databases">
        <title>Genome sequence of Psychrobacter frigidicola ACAM304 (type strain).</title>
        <authorList>
            <person name="Bowman J.P."/>
        </authorList>
    </citation>
    <scope>NUCLEOTIDE SEQUENCE [LARGE SCALE GENOMIC DNA]</scope>
    <source>
        <strain evidence="11 12">ACAM 304</strain>
    </source>
</reference>
<dbReference type="OrthoDB" id="9787650at2"/>
<dbReference type="PANTHER" id="PTHR38042">
    <property type="entry name" value="UROPORPHYRINOGEN-III SYNTHASE, CHLOROPLASTIC"/>
    <property type="match status" value="1"/>
</dbReference>
<evidence type="ECO:0000313" key="11">
    <source>
        <dbReference type="EMBL" id="TXD97177.1"/>
    </source>
</evidence>